<dbReference type="OrthoDB" id="9984778at2759"/>
<dbReference type="CDD" id="cd16454">
    <property type="entry name" value="RING-H2_PA-TM-RING"/>
    <property type="match status" value="1"/>
</dbReference>
<dbReference type="PROSITE" id="PS50089">
    <property type="entry name" value="ZF_RING_2"/>
    <property type="match status" value="1"/>
</dbReference>
<dbReference type="AlphaFoldDB" id="A0A5N6R6Z7"/>
<dbReference type="SMART" id="SM00184">
    <property type="entry name" value="RING"/>
    <property type="match status" value="1"/>
</dbReference>
<accession>A0A5N6R6Z7</accession>
<dbReference type="PANTHER" id="PTHR45676:SF61">
    <property type="entry name" value="RING-TYPE DOMAIN-CONTAINING PROTEIN"/>
    <property type="match status" value="1"/>
</dbReference>
<organism evidence="4 5">
    <name type="scientific">Carpinus fangiana</name>
    <dbReference type="NCBI Taxonomy" id="176857"/>
    <lineage>
        <taxon>Eukaryota</taxon>
        <taxon>Viridiplantae</taxon>
        <taxon>Streptophyta</taxon>
        <taxon>Embryophyta</taxon>
        <taxon>Tracheophyta</taxon>
        <taxon>Spermatophyta</taxon>
        <taxon>Magnoliopsida</taxon>
        <taxon>eudicotyledons</taxon>
        <taxon>Gunneridae</taxon>
        <taxon>Pentapetalae</taxon>
        <taxon>rosids</taxon>
        <taxon>fabids</taxon>
        <taxon>Fagales</taxon>
        <taxon>Betulaceae</taxon>
        <taxon>Carpinus</taxon>
    </lineage>
</organism>
<dbReference type="EMBL" id="CM017325">
    <property type="protein sequence ID" value="KAE8055618.1"/>
    <property type="molecule type" value="Genomic_DNA"/>
</dbReference>
<keyword evidence="5" id="KW-1185">Reference proteome</keyword>
<dbReference type="Proteomes" id="UP000327013">
    <property type="component" value="Chromosome 5"/>
</dbReference>
<evidence type="ECO:0000256" key="2">
    <source>
        <dbReference type="SAM" id="Phobius"/>
    </source>
</evidence>
<evidence type="ECO:0000313" key="4">
    <source>
        <dbReference type="EMBL" id="KAE8055618.1"/>
    </source>
</evidence>
<protein>
    <recommendedName>
        <fullName evidence="3">RING-type domain-containing protein</fullName>
    </recommendedName>
</protein>
<keyword evidence="2" id="KW-0812">Transmembrane</keyword>
<name>A0A5N6R6Z7_9ROSI</name>
<keyword evidence="1" id="KW-0863">Zinc-finger</keyword>
<dbReference type="GO" id="GO:0008270">
    <property type="term" value="F:zinc ion binding"/>
    <property type="evidence" value="ECO:0007669"/>
    <property type="project" value="UniProtKB-KW"/>
</dbReference>
<keyword evidence="1" id="KW-0862">Zinc</keyword>
<dbReference type="InterPro" id="IPR013083">
    <property type="entry name" value="Znf_RING/FYVE/PHD"/>
</dbReference>
<dbReference type="InterPro" id="IPR001841">
    <property type="entry name" value="Znf_RING"/>
</dbReference>
<feature type="domain" description="RING-type" evidence="3">
    <location>
        <begin position="82"/>
        <end position="125"/>
    </location>
</feature>
<feature type="transmembrane region" description="Helical" evidence="2">
    <location>
        <begin position="16"/>
        <end position="37"/>
    </location>
</feature>
<keyword evidence="2" id="KW-1133">Transmembrane helix</keyword>
<sequence>MNSPIPAPTTLGHENSLQLCVEIVAVSVSVLLIIWVLSKLMAATVEPEIKSHQIEQLMPPVVIKIADKSTGITINGGGGRQCVICLEDFKDGEWCRVFPRCNHEFHVPCIDAWLERRNLNCPVCRNPLKDAAAPNIAGDDLV</sequence>
<dbReference type="Pfam" id="PF13639">
    <property type="entry name" value="zf-RING_2"/>
    <property type="match status" value="1"/>
</dbReference>
<dbReference type="PANTHER" id="PTHR45676">
    <property type="entry name" value="RING-H2 FINGER PROTEIN ATL51-RELATED"/>
    <property type="match status" value="1"/>
</dbReference>
<keyword evidence="2" id="KW-0472">Membrane</keyword>
<keyword evidence="1" id="KW-0479">Metal-binding</keyword>
<dbReference type="GO" id="GO:0016567">
    <property type="term" value="P:protein ubiquitination"/>
    <property type="evidence" value="ECO:0007669"/>
    <property type="project" value="TreeGrafter"/>
</dbReference>
<dbReference type="Gene3D" id="3.30.40.10">
    <property type="entry name" value="Zinc/RING finger domain, C3HC4 (zinc finger)"/>
    <property type="match status" value="1"/>
</dbReference>
<dbReference type="SUPFAM" id="SSF57850">
    <property type="entry name" value="RING/U-box"/>
    <property type="match status" value="1"/>
</dbReference>
<gene>
    <name evidence="4" type="ORF">FH972_012446</name>
</gene>
<proteinExistence type="predicted"/>
<reference evidence="4 5" key="1">
    <citation type="submission" date="2019-06" db="EMBL/GenBank/DDBJ databases">
        <title>A chromosomal-level reference genome of Carpinus fangiana (Coryloideae, Betulaceae).</title>
        <authorList>
            <person name="Yang X."/>
            <person name="Wang Z."/>
            <person name="Zhang L."/>
            <person name="Hao G."/>
            <person name="Liu J."/>
            <person name="Yang Y."/>
        </authorList>
    </citation>
    <scope>NUCLEOTIDE SEQUENCE [LARGE SCALE GENOMIC DNA]</scope>
    <source>
        <strain evidence="4">Cfa_2016G</strain>
        <tissue evidence="4">Leaf</tissue>
    </source>
</reference>
<evidence type="ECO:0000313" key="5">
    <source>
        <dbReference type="Proteomes" id="UP000327013"/>
    </source>
</evidence>
<evidence type="ECO:0000259" key="3">
    <source>
        <dbReference type="PROSITE" id="PS50089"/>
    </source>
</evidence>
<evidence type="ECO:0000256" key="1">
    <source>
        <dbReference type="PROSITE-ProRule" id="PRU00175"/>
    </source>
</evidence>